<evidence type="ECO:0000313" key="3">
    <source>
        <dbReference type="Proteomes" id="UP000292704"/>
    </source>
</evidence>
<name>A0A482Y4A0_9EURY</name>
<evidence type="ECO:0000313" key="2">
    <source>
        <dbReference type="EMBL" id="RZH69253.1"/>
    </source>
</evidence>
<dbReference type="Proteomes" id="UP000292704">
    <property type="component" value="Unassembled WGS sequence"/>
</dbReference>
<protein>
    <submittedName>
        <fullName evidence="2">Uncharacterized protein</fullName>
    </submittedName>
</protein>
<gene>
    <name evidence="2" type="ORF">ELS17_07400</name>
</gene>
<dbReference type="EMBL" id="SHMR01000001">
    <property type="protein sequence ID" value="RZH69253.1"/>
    <property type="molecule type" value="Genomic_DNA"/>
</dbReference>
<proteinExistence type="predicted"/>
<dbReference type="AlphaFoldDB" id="A0A482Y4A0"/>
<accession>A0A482Y4A0</accession>
<sequence length="197" mass="22835">METRSDFDVSHVLEQIEKLKEENKMLKSKVQELEKRDDVTDSRLRAVNRSLENLENKVEDIETTRRLSSDIEATLSPIEYALIENEDYSDSAYLPRKKHVRAANIVAKFQDWSVRTKRDGERIRVKDEKVKELYNEAYGESLSSKQLSRVFSAVEALSDSKIIHRTDSGHELFLPKTEALVTNMDELKELSTNKTDE</sequence>
<organism evidence="2 3">
    <name type="scientific">Natrinema altunense</name>
    <dbReference type="NCBI Taxonomy" id="222984"/>
    <lineage>
        <taxon>Archaea</taxon>
        <taxon>Methanobacteriati</taxon>
        <taxon>Methanobacteriota</taxon>
        <taxon>Stenosarchaea group</taxon>
        <taxon>Halobacteria</taxon>
        <taxon>Halobacteriales</taxon>
        <taxon>Natrialbaceae</taxon>
        <taxon>Natrinema</taxon>
    </lineage>
</organism>
<dbReference type="RefSeq" id="WP_130170133.1">
    <property type="nucleotide sequence ID" value="NZ_SHMR01000001.1"/>
</dbReference>
<reference evidence="2 3" key="1">
    <citation type="submission" date="2019-02" db="EMBL/GenBank/DDBJ databases">
        <title>Genome analysis provides insights into bioremediation potentialities and Haloocin production by Natrinema altunense strain 4.1R isolated from Chott Douz in Tunisian desert.</title>
        <authorList>
            <person name="Najjari A."/>
            <person name="Youssef N."/>
            <person name="Ben Dhia O."/>
            <person name="Ferjani R."/>
            <person name="El Hidri D."/>
            <person name="Ouzari H.I."/>
            <person name="Cherif A."/>
        </authorList>
    </citation>
    <scope>NUCLEOTIDE SEQUENCE [LARGE SCALE GENOMIC DNA]</scope>
    <source>
        <strain evidence="2 3">4.1R</strain>
    </source>
</reference>
<comment type="caution">
    <text evidence="2">The sequence shown here is derived from an EMBL/GenBank/DDBJ whole genome shotgun (WGS) entry which is preliminary data.</text>
</comment>
<keyword evidence="1" id="KW-0175">Coiled coil</keyword>
<feature type="coiled-coil region" evidence="1">
    <location>
        <begin position="9"/>
        <end position="71"/>
    </location>
</feature>
<evidence type="ECO:0000256" key="1">
    <source>
        <dbReference type="SAM" id="Coils"/>
    </source>
</evidence>